<dbReference type="AlphaFoldDB" id="A0A8S1PNZ3"/>
<dbReference type="Proteomes" id="UP000692954">
    <property type="component" value="Unassembled WGS sequence"/>
</dbReference>
<evidence type="ECO:0000313" key="3">
    <source>
        <dbReference type="Proteomes" id="UP000692954"/>
    </source>
</evidence>
<protein>
    <submittedName>
        <fullName evidence="2">Uncharacterized protein</fullName>
    </submittedName>
</protein>
<gene>
    <name evidence="2" type="ORF">PSON_ATCC_30995.1.T0830186</name>
</gene>
<feature type="compositionally biased region" description="Basic and acidic residues" evidence="1">
    <location>
        <begin position="121"/>
        <end position="135"/>
    </location>
</feature>
<comment type="caution">
    <text evidence="2">The sequence shown here is derived from an EMBL/GenBank/DDBJ whole genome shotgun (WGS) entry which is preliminary data.</text>
</comment>
<dbReference type="OrthoDB" id="311130at2759"/>
<proteinExistence type="predicted"/>
<feature type="region of interest" description="Disordered" evidence="1">
    <location>
        <begin position="120"/>
        <end position="144"/>
    </location>
</feature>
<dbReference type="EMBL" id="CAJJDN010000083">
    <property type="protein sequence ID" value="CAD8105097.1"/>
    <property type="molecule type" value="Genomic_DNA"/>
</dbReference>
<organism evidence="2 3">
    <name type="scientific">Paramecium sonneborni</name>
    <dbReference type="NCBI Taxonomy" id="65129"/>
    <lineage>
        <taxon>Eukaryota</taxon>
        <taxon>Sar</taxon>
        <taxon>Alveolata</taxon>
        <taxon>Ciliophora</taxon>
        <taxon>Intramacronucleata</taxon>
        <taxon>Oligohymenophorea</taxon>
        <taxon>Peniculida</taxon>
        <taxon>Parameciidae</taxon>
        <taxon>Paramecium</taxon>
    </lineage>
</organism>
<reference evidence="2" key="1">
    <citation type="submission" date="2021-01" db="EMBL/GenBank/DDBJ databases">
        <authorList>
            <consortium name="Genoscope - CEA"/>
            <person name="William W."/>
        </authorList>
    </citation>
    <scope>NUCLEOTIDE SEQUENCE</scope>
</reference>
<keyword evidence="3" id="KW-1185">Reference proteome</keyword>
<name>A0A8S1PNZ3_9CILI</name>
<evidence type="ECO:0000256" key="1">
    <source>
        <dbReference type="SAM" id="MobiDB-lite"/>
    </source>
</evidence>
<sequence>MNFLKSLSSVKKQKDTGYRCNYCQFECDSQLQMIHHNSSCFFSQYEEMKKNTGSKRIQLKVQDKKQKRAIRNLLDSKRLQRNFDKKSKDCKENLTNITEVEQQKIDSLQNQSKNVQLQLSEGREDSNQKKEKIDQEQNTQQDENDQFMIKGEDNDFLLSMIALKLRSDLRLSQEWPKHQYFPKQAKIRLKSTTIQWQEDYLIENQDLSIPEPNVLNINDKEMEDLFCQSYFEQNLGQIFHKIKKDDLKNQNQLEDVNIYQEINKKYNSEIQSNQEINSNIGHIYIYNIESEKQKNKKSIKQVQEKVMLIPQEQNICNTQIEKKKKKKPKKSKLPESVIGKFQMQKISSQIRQSRLHDTMINYENFRDYQDMKSEVVTQESFKQDNNISSDNEDIIVIDQNSINDKFYLSLEQAHFELTNQNQLKQVHKILRDYYDKVRLDTFDIDKIWRLLKSQHSQNIINYKQLLKCLLDLHEQEKVQLDEKKQIVYLI</sequence>
<accession>A0A8S1PNZ3</accession>
<evidence type="ECO:0000313" key="2">
    <source>
        <dbReference type="EMBL" id="CAD8105097.1"/>
    </source>
</evidence>